<sequence length="80" mass="9018">MPRWRQIVFTGAQWHDEVCNSHELKHKFLNMKKFSALSVMEEDVQEGCGFSLSGDIPNPPGCIPVSPALVTVPRQRVWPG</sequence>
<reference evidence="1 2" key="1">
    <citation type="submission" date="2018-07" db="EMBL/GenBank/DDBJ databases">
        <title>A high quality draft genome assembly of the barn swallow (H. rustica rustica).</title>
        <authorList>
            <person name="Formenti G."/>
            <person name="Chiara M."/>
            <person name="Poveda L."/>
            <person name="Francoijs K.-J."/>
            <person name="Bonisoli-Alquati A."/>
            <person name="Canova L."/>
            <person name="Gianfranceschi L."/>
            <person name="Horner D.S."/>
            <person name="Saino N."/>
        </authorList>
    </citation>
    <scope>NUCLEOTIDE SEQUENCE [LARGE SCALE GENOMIC DNA]</scope>
    <source>
        <strain evidence="1">Chelidonia</strain>
        <tissue evidence="1">Blood</tissue>
    </source>
</reference>
<evidence type="ECO:0000313" key="1">
    <source>
        <dbReference type="EMBL" id="RMC08281.1"/>
    </source>
</evidence>
<dbReference type="Proteomes" id="UP000269221">
    <property type="component" value="Unassembled WGS sequence"/>
</dbReference>
<protein>
    <submittedName>
        <fullName evidence="1">Uncharacterized protein</fullName>
    </submittedName>
</protein>
<keyword evidence="2" id="KW-1185">Reference proteome</keyword>
<proteinExistence type="predicted"/>
<name>A0A3M0K6V1_HIRRU</name>
<gene>
    <name evidence="1" type="ORF">DUI87_14522</name>
</gene>
<comment type="caution">
    <text evidence="1">The sequence shown here is derived from an EMBL/GenBank/DDBJ whole genome shotgun (WGS) entry which is preliminary data.</text>
</comment>
<dbReference type="EMBL" id="QRBI01000117">
    <property type="protein sequence ID" value="RMC08281.1"/>
    <property type="molecule type" value="Genomic_DNA"/>
</dbReference>
<accession>A0A3M0K6V1</accession>
<dbReference type="AlphaFoldDB" id="A0A3M0K6V1"/>
<evidence type="ECO:0000313" key="2">
    <source>
        <dbReference type="Proteomes" id="UP000269221"/>
    </source>
</evidence>
<organism evidence="1 2">
    <name type="scientific">Hirundo rustica rustica</name>
    <dbReference type="NCBI Taxonomy" id="333673"/>
    <lineage>
        <taxon>Eukaryota</taxon>
        <taxon>Metazoa</taxon>
        <taxon>Chordata</taxon>
        <taxon>Craniata</taxon>
        <taxon>Vertebrata</taxon>
        <taxon>Euteleostomi</taxon>
        <taxon>Archelosauria</taxon>
        <taxon>Archosauria</taxon>
        <taxon>Dinosauria</taxon>
        <taxon>Saurischia</taxon>
        <taxon>Theropoda</taxon>
        <taxon>Coelurosauria</taxon>
        <taxon>Aves</taxon>
        <taxon>Neognathae</taxon>
        <taxon>Neoaves</taxon>
        <taxon>Telluraves</taxon>
        <taxon>Australaves</taxon>
        <taxon>Passeriformes</taxon>
        <taxon>Sylvioidea</taxon>
        <taxon>Hirundinidae</taxon>
        <taxon>Hirundo</taxon>
    </lineage>
</organism>